<dbReference type="Proteomes" id="UP000472274">
    <property type="component" value="Unplaced"/>
</dbReference>
<dbReference type="Pfam" id="PF01023">
    <property type="entry name" value="S_100"/>
    <property type="match status" value="1"/>
</dbReference>
<keyword evidence="2" id="KW-0479">Metal-binding</keyword>
<evidence type="ECO:0000313" key="8">
    <source>
        <dbReference type="Proteomes" id="UP000472274"/>
    </source>
</evidence>
<keyword evidence="8" id="KW-1185">Reference proteome</keyword>
<dbReference type="SUPFAM" id="SSF47473">
    <property type="entry name" value="EF-hand"/>
    <property type="match status" value="1"/>
</dbReference>
<dbReference type="InterPro" id="IPR034325">
    <property type="entry name" value="S-100_dom"/>
</dbReference>
<evidence type="ECO:0000256" key="5">
    <source>
        <dbReference type="SAM" id="MobiDB-lite"/>
    </source>
</evidence>
<reference evidence="7" key="1">
    <citation type="submission" date="2025-08" db="UniProtKB">
        <authorList>
            <consortium name="Ensembl"/>
        </authorList>
    </citation>
    <scope>IDENTIFICATION</scope>
</reference>
<sequence>MSQLLDSISTIISVFYDRGKKDEDCSTISKREVKRFIQREFADITVNPYDAHTIEAVLQLLDHDGDGVEDFNEFLLLVFRVAKVCYWYLQPKQHLPQRTETGLSGERRQEPEAGRAEGSRDQPKPPGTEKGYYETWEPETRETERSRRQPREPEPRGDEGGHYEIREPKPRESDRRRHQLGEPEPRGDESRCYETREPEPREEERRRRQPHGPEPRRDERSWYGTQRSEHRENERSHHRSR</sequence>
<comment type="similarity">
    <text evidence="1">Belongs to the S-100 family.</text>
</comment>
<dbReference type="Ensembl" id="ENSTMTT00000018284.1">
    <property type="protein sequence ID" value="ENSTMTP00000017657.1"/>
    <property type="gene ID" value="ENSTMTG00000012982.1"/>
</dbReference>
<dbReference type="GO" id="GO:0071345">
    <property type="term" value="P:cellular response to cytokine stimulus"/>
    <property type="evidence" value="ECO:0007669"/>
    <property type="project" value="TreeGrafter"/>
</dbReference>
<proteinExistence type="inferred from homology"/>
<evidence type="ECO:0000256" key="1">
    <source>
        <dbReference type="ARBA" id="ARBA00007323"/>
    </source>
</evidence>
<organism evidence="7 8">
    <name type="scientific">Terrapene triunguis</name>
    <name type="common">Three-toed box turtle</name>
    <dbReference type="NCBI Taxonomy" id="2587831"/>
    <lineage>
        <taxon>Eukaryota</taxon>
        <taxon>Metazoa</taxon>
        <taxon>Chordata</taxon>
        <taxon>Craniata</taxon>
        <taxon>Vertebrata</taxon>
        <taxon>Euteleostomi</taxon>
        <taxon>Archelosauria</taxon>
        <taxon>Testudinata</taxon>
        <taxon>Testudines</taxon>
        <taxon>Cryptodira</taxon>
        <taxon>Durocryptodira</taxon>
        <taxon>Testudinoidea</taxon>
        <taxon>Emydidae</taxon>
        <taxon>Terrapene</taxon>
    </lineage>
</organism>
<dbReference type="GO" id="GO:0005615">
    <property type="term" value="C:extracellular space"/>
    <property type="evidence" value="ECO:0007669"/>
    <property type="project" value="TreeGrafter"/>
</dbReference>
<evidence type="ECO:0000256" key="4">
    <source>
        <dbReference type="ARBA" id="ARBA00022837"/>
    </source>
</evidence>
<evidence type="ECO:0000256" key="3">
    <source>
        <dbReference type="ARBA" id="ARBA00022737"/>
    </source>
</evidence>
<dbReference type="AlphaFoldDB" id="A0A674JCP0"/>
<dbReference type="SMART" id="SM01394">
    <property type="entry name" value="S_100"/>
    <property type="match status" value="1"/>
</dbReference>
<dbReference type="InParanoid" id="A0A674JCP0"/>
<evidence type="ECO:0000313" key="7">
    <source>
        <dbReference type="Ensembl" id="ENSTMTP00000017657.1"/>
    </source>
</evidence>
<dbReference type="InterPro" id="IPR013787">
    <property type="entry name" value="S100_Ca-bd_sub"/>
</dbReference>
<name>A0A674JCP0_9SAUR</name>
<keyword evidence="3" id="KW-0677">Repeat</keyword>
<dbReference type="Gene3D" id="1.10.238.10">
    <property type="entry name" value="EF-hand"/>
    <property type="match status" value="1"/>
</dbReference>
<dbReference type="GO" id="GO:0048306">
    <property type="term" value="F:calcium-dependent protein binding"/>
    <property type="evidence" value="ECO:0007669"/>
    <property type="project" value="TreeGrafter"/>
</dbReference>
<dbReference type="PANTHER" id="PTHR11639">
    <property type="entry name" value="S100 CALCIUM-BINDING PROTEIN"/>
    <property type="match status" value="1"/>
</dbReference>
<dbReference type="PANTHER" id="PTHR11639:SF26">
    <property type="entry name" value="CORNULIN"/>
    <property type="match status" value="1"/>
</dbReference>
<feature type="compositionally biased region" description="Basic and acidic residues" evidence="5">
    <location>
        <begin position="138"/>
        <end position="235"/>
    </location>
</feature>
<evidence type="ECO:0000259" key="6">
    <source>
        <dbReference type="SMART" id="SM01394"/>
    </source>
</evidence>
<dbReference type="InterPro" id="IPR011992">
    <property type="entry name" value="EF-hand-dom_pair"/>
</dbReference>
<feature type="domain" description="S100/CaBP-9k-type calcium binding subdomain" evidence="6">
    <location>
        <begin position="4"/>
        <end position="46"/>
    </location>
</feature>
<gene>
    <name evidence="7" type="primary">LOC113408495</name>
</gene>
<dbReference type="InterPro" id="IPR001751">
    <property type="entry name" value="S100/CaBP7/8-like_CS"/>
</dbReference>
<reference evidence="7" key="2">
    <citation type="submission" date="2025-09" db="UniProtKB">
        <authorList>
            <consortium name="Ensembl"/>
        </authorList>
    </citation>
    <scope>IDENTIFICATION</scope>
</reference>
<dbReference type="CDD" id="cd00213">
    <property type="entry name" value="S-100"/>
    <property type="match status" value="1"/>
</dbReference>
<keyword evidence="4" id="KW-0106">Calcium</keyword>
<dbReference type="GO" id="GO:1902808">
    <property type="term" value="P:positive regulation of cell cycle G1/S phase transition"/>
    <property type="evidence" value="ECO:0007669"/>
    <property type="project" value="TreeGrafter"/>
</dbReference>
<protein>
    <recommendedName>
        <fullName evidence="6">S100/CaBP-9k-type calcium binding subdomain domain-containing protein</fullName>
    </recommendedName>
</protein>
<dbReference type="GO" id="GO:0051896">
    <property type="term" value="P:regulation of phosphatidylinositol 3-kinase/protein kinase B signal transduction"/>
    <property type="evidence" value="ECO:0007669"/>
    <property type="project" value="TreeGrafter"/>
</dbReference>
<dbReference type="GO" id="GO:0005509">
    <property type="term" value="F:calcium ion binding"/>
    <property type="evidence" value="ECO:0007669"/>
    <property type="project" value="TreeGrafter"/>
</dbReference>
<feature type="compositionally biased region" description="Basic and acidic residues" evidence="5">
    <location>
        <begin position="105"/>
        <end position="123"/>
    </location>
</feature>
<accession>A0A674JCP0</accession>
<dbReference type="GO" id="GO:0046914">
    <property type="term" value="F:transition metal ion binding"/>
    <property type="evidence" value="ECO:0007669"/>
    <property type="project" value="InterPro"/>
</dbReference>
<dbReference type="GeneTree" id="ENSGT00940000154467"/>
<feature type="region of interest" description="Disordered" evidence="5">
    <location>
        <begin position="98"/>
        <end position="241"/>
    </location>
</feature>
<dbReference type="PROSITE" id="PS00303">
    <property type="entry name" value="S100_CABP"/>
    <property type="match status" value="1"/>
</dbReference>
<evidence type="ECO:0000256" key="2">
    <source>
        <dbReference type="ARBA" id="ARBA00022723"/>
    </source>
</evidence>